<protein>
    <submittedName>
        <fullName evidence="1">Uncharacterized protein</fullName>
    </submittedName>
</protein>
<organism evidence="1 2">
    <name type="scientific">Candidatus Rhodobacter oscarellae</name>
    <dbReference type="NCBI Taxonomy" id="1675527"/>
    <lineage>
        <taxon>Bacteria</taxon>
        <taxon>Pseudomonadati</taxon>
        <taxon>Pseudomonadota</taxon>
        <taxon>Alphaproteobacteria</taxon>
        <taxon>Rhodobacterales</taxon>
        <taxon>Rhodobacter group</taxon>
        <taxon>Rhodobacter</taxon>
    </lineage>
</organism>
<dbReference type="EMBL" id="LFTY01000002">
    <property type="protein sequence ID" value="KMW57447.1"/>
    <property type="molecule type" value="Genomic_DNA"/>
</dbReference>
<gene>
    <name evidence="1" type="ORF">AIOL_002411</name>
</gene>
<reference evidence="1 2" key="1">
    <citation type="submission" date="2015-06" db="EMBL/GenBank/DDBJ databases">
        <title>Draft genome sequence of an Alphaproteobacteria species associated to the Mediterranean sponge Oscarella lobularis.</title>
        <authorList>
            <person name="Jourda C."/>
            <person name="Santini S."/>
            <person name="Claverie J.-M."/>
        </authorList>
    </citation>
    <scope>NUCLEOTIDE SEQUENCE [LARGE SCALE GENOMIC DNA]</scope>
    <source>
        <strain evidence="1">IGS</strain>
    </source>
</reference>
<dbReference type="PATRIC" id="fig|1675527.3.peg.2533"/>
<name>A0A0J9E405_9RHOB</name>
<dbReference type="AlphaFoldDB" id="A0A0J9E405"/>
<evidence type="ECO:0000313" key="1">
    <source>
        <dbReference type="EMBL" id="KMW57447.1"/>
    </source>
</evidence>
<keyword evidence="2" id="KW-1185">Reference proteome</keyword>
<sequence>MKSFADFLKEIDAARCASRCAYTQAPRLIEPVGPALFG</sequence>
<evidence type="ECO:0000313" key="2">
    <source>
        <dbReference type="Proteomes" id="UP000037178"/>
    </source>
</evidence>
<proteinExistence type="predicted"/>
<dbReference type="Proteomes" id="UP000037178">
    <property type="component" value="Unassembled WGS sequence"/>
</dbReference>
<comment type="caution">
    <text evidence="1">The sequence shown here is derived from an EMBL/GenBank/DDBJ whole genome shotgun (WGS) entry which is preliminary data.</text>
</comment>
<dbReference type="STRING" id="1675527.AIOL_002411"/>
<accession>A0A0J9E405</accession>